<reference evidence="1" key="1">
    <citation type="submission" date="2024-01" db="EMBL/GenBank/DDBJ databases">
        <authorList>
            <person name="Webb A."/>
        </authorList>
    </citation>
    <scope>NUCLEOTIDE SEQUENCE</scope>
    <source>
        <strain evidence="1">Pm1</strain>
    </source>
</reference>
<evidence type="ECO:0000313" key="2">
    <source>
        <dbReference type="Proteomes" id="UP001162060"/>
    </source>
</evidence>
<proteinExistence type="predicted"/>
<accession>A0AAV1TPW1</accession>
<comment type="caution">
    <text evidence="1">The sequence shown here is derived from an EMBL/GenBank/DDBJ whole genome shotgun (WGS) entry which is preliminary data.</text>
</comment>
<dbReference type="PANTHER" id="PTHR11439">
    <property type="entry name" value="GAG-POL-RELATED RETROTRANSPOSON"/>
    <property type="match status" value="1"/>
</dbReference>
<dbReference type="CDD" id="cd09272">
    <property type="entry name" value="RNase_HI_RT_Ty1"/>
    <property type="match status" value="1"/>
</dbReference>
<dbReference type="EMBL" id="CAKLBY020000070">
    <property type="protein sequence ID" value="CAK7923666.1"/>
    <property type="molecule type" value="Genomic_DNA"/>
</dbReference>
<dbReference type="Proteomes" id="UP001162060">
    <property type="component" value="Unassembled WGS sequence"/>
</dbReference>
<dbReference type="PANTHER" id="PTHR11439:SF483">
    <property type="entry name" value="PEPTIDE SYNTHASE GLIP-LIKE, PUTATIVE (AFU_ORTHOLOGUE AFUA_3G12920)-RELATED"/>
    <property type="match status" value="1"/>
</dbReference>
<gene>
    <name evidence="1" type="ORF">PM001_LOCUS8816</name>
</gene>
<organism evidence="1 2">
    <name type="scientific">Peronospora matthiolae</name>
    <dbReference type="NCBI Taxonomy" id="2874970"/>
    <lineage>
        <taxon>Eukaryota</taxon>
        <taxon>Sar</taxon>
        <taxon>Stramenopiles</taxon>
        <taxon>Oomycota</taxon>
        <taxon>Peronosporomycetes</taxon>
        <taxon>Peronosporales</taxon>
        <taxon>Peronosporaceae</taxon>
        <taxon>Peronospora</taxon>
    </lineage>
</organism>
<evidence type="ECO:0000313" key="1">
    <source>
        <dbReference type="EMBL" id="CAK7923666.1"/>
    </source>
</evidence>
<dbReference type="AlphaFoldDB" id="A0AAV1TPW1"/>
<sequence>MEPYRESSSPPVLQAYSDADFARDKLDHRSMTGGMLLLNGMAVIWGALKQGGVSLSTIEAEFVASSEVAREMLGLRGMLSDIGIETDAPLVLHVDNQSMLGQIAGEAS</sequence>
<protein>
    <submittedName>
        <fullName evidence="1">Uncharacterized protein</fullName>
    </submittedName>
</protein>
<name>A0AAV1TPW1_9STRA</name>